<reference evidence="10" key="1">
    <citation type="journal article" date="2019" name="Int. J. Syst. Evol. Microbiol.">
        <title>The Global Catalogue of Microorganisms (GCM) 10K type strain sequencing project: providing services to taxonomists for standard genome sequencing and annotation.</title>
        <authorList>
            <consortium name="The Broad Institute Genomics Platform"/>
            <consortium name="The Broad Institute Genome Sequencing Center for Infectious Disease"/>
            <person name="Wu L."/>
            <person name="Ma J."/>
        </authorList>
    </citation>
    <scope>NUCLEOTIDE SEQUENCE [LARGE SCALE GENOMIC DNA]</scope>
    <source>
        <strain evidence="10">JCM 16544</strain>
    </source>
</reference>
<dbReference type="InterPro" id="IPR049874">
    <property type="entry name" value="ROK_cs"/>
</dbReference>
<gene>
    <name evidence="9" type="ORF">GCM10022200_02000</name>
</gene>
<evidence type="ECO:0000256" key="6">
    <source>
        <dbReference type="ARBA" id="ARBA00022777"/>
    </source>
</evidence>
<dbReference type="PANTHER" id="PTHR18964:SF173">
    <property type="entry name" value="GLUCOKINASE"/>
    <property type="match status" value="1"/>
</dbReference>
<keyword evidence="4" id="KW-0808">Transferase</keyword>
<keyword evidence="7" id="KW-0067">ATP-binding</keyword>
<keyword evidence="6" id="KW-0418">Kinase</keyword>
<dbReference type="EC" id="2.7.1.2" evidence="2"/>
<evidence type="ECO:0000313" key="9">
    <source>
        <dbReference type="EMBL" id="GAA3623387.1"/>
    </source>
</evidence>
<evidence type="ECO:0000256" key="5">
    <source>
        <dbReference type="ARBA" id="ARBA00022741"/>
    </source>
</evidence>
<comment type="caution">
    <text evidence="9">The sequence shown here is derived from an EMBL/GenBank/DDBJ whole genome shotgun (WGS) entry which is preliminary data.</text>
</comment>
<dbReference type="PANTHER" id="PTHR18964">
    <property type="entry name" value="ROK (REPRESSOR, ORF, KINASE) FAMILY"/>
    <property type="match status" value="1"/>
</dbReference>
<dbReference type="Pfam" id="PF00480">
    <property type="entry name" value="ROK"/>
    <property type="match status" value="1"/>
</dbReference>
<evidence type="ECO:0000256" key="3">
    <source>
        <dbReference type="ARBA" id="ARBA00014701"/>
    </source>
</evidence>
<proteinExistence type="inferred from homology"/>
<dbReference type="NCBIfam" id="TIGR00744">
    <property type="entry name" value="ROK_glcA_fam"/>
    <property type="match status" value="1"/>
</dbReference>
<evidence type="ECO:0000313" key="10">
    <source>
        <dbReference type="Proteomes" id="UP001501697"/>
    </source>
</evidence>
<dbReference type="InterPro" id="IPR004654">
    <property type="entry name" value="ROK_glcA"/>
</dbReference>
<evidence type="ECO:0000256" key="4">
    <source>
        <dbReference type="ARBA" id="ARBA00022679"/>
    </source>
</evidence>
<keyword evidence="10" id="KW-1185">Reference proteome</keyword>
<dbReference type="Gene3D" id="3.30.420.40">
    <property type="match status" value="2"/>
</dbReference>
<accession>A0ABP7A214</accession>
<organism evidence="9 10">
    <name type="scientific">Microbacterium awajiense</name>
    <dbReference type="NCBI Taxonomy" id="415214"/>
    <lineage>
        <taxon>Bacteria</taxon>
        <taxon>Bacillati</taxon>
        <taxon>Actinomycetota</taxon>
        <taxon>Actinomycetes</taxon>
        <taxon>Micrococcales</taxon>
        <taxon>Microbacteriaceae</taxon>
        <taxon>Microbacterium</taxon>
    </lineage>
</organism>
<evidence type="ECO:0000256" key="1">
    <source>
        <dbReference type="ARBA" id="ARBA00006479"/>
    </source>
</evidence>
<keyword evidence="5" id="KW-0547">Nucleotide-binding</keyword>
<dbReference type="PROSITE" id="PS01125">
    <property type="entry name" value="ROK"/>
    <property type="match status" value="1"/>
</dbReference>
<dbReference type="Proteomes" id="UP001501697">
    <property type="component" value="Unassembled WGS sequence"/>
</dbReference>
<evidence type="ECO:0000256" key="2">
    <source>
        <dbReference type="ARBA" id="ARBA00012323"/>
    </source>
</evidence>
<dbReference type="SUPFAM" id="SSF53067">
    <property type="entry name" value="Actin-like ATPase domain"/>
    <property type="match status" value="1"/>
</dbReference>
<dbReference type="EMBL" id="BAAAYU010000001">
    <property type="protein sequence ID" value="GAA3623387.1"/>
    <property type="molecule type" value="Genomic_DNA"/>
</dbReference>
<evidence type="ECO:0000256" key="7">
    <source>
        <dbReference type="ARBA" id="ARBA00022840"/>
    </source>
</evidence>
<name>A0ABP7A214_9MICO</name>
<evidence type="ECO:0000256" key="8">
    <source>
        <dbReference type="ARBA" id="ARBA00032386"/>
    </source>
</evidence>
<dbReference type="InterPro" id="IPR043129">
    <property type="entry name" value="ATPase_NBD"/>
</dbReference>
<protein>
    <recommendedName>
        <fullName evidence="3">Glucokinase</fullName>
        <ecNumber evidence="2">2.7.1.2</ecNumber>
    </recommendedName>
    <alternativeName>
        <fullName evidence="8">Glucose kinase</fullName>
    </alternativeName>
</protein>
<dbReference type="InterPro" id="IPR000600">
    <property type="entry name" value="ROK"/>
</dbReference>
<comment type="similarity">
    <text evidence="1">Belongs to the ROK (NagC/XylR) family.</text>
</comment>
<sequence length="343" mass="34536">MRRASAGGETVLNVGIDIGGTKIAGGVVDADGTIVEKLRVDTPVDTAALADAVIDMARHLRSAHDVAGVGVAAAGFIDRAREVVIHAPNIAWRNEPLKATLEAGIGIPVAIENDANAAGWGEFRFGAGRHVEHMVMLTMGTGVGGAIVMDGELYLGGHGIGGELGHTRFIRDGRPCGCGQNGCLEQYASGRALQREAGDIADTAGIGAGLAALRAEKGTISGPAVSRLVLAGDEGAIEALRRVATALGEACGGFQAVLDPELFVIGGGVAQLGEDLLTPVRLAYETSLPGYGDRPVADFAIARLGNDAGLIGVADLAGRAAAARSAAPRVEASGVAASGGKEG</sequence>